<protein>
    <recommendedName>
        <fullName evidence="4">Transmembrane protein 135 N-terminal domain-containing protein</fullName>
    </recommendedName>
</protein>
<dbReference type="GeneID" id="18935476"/>
<keyword evidence="3" id="KW-1185">Reference proteome</keyword>
<gene>
    <name evidence="2" type="ORF">MELLADRAFT_90171</name>
</gene>
<dbReference type="eggNOG" id="KOG1398">
    <property type="taxonomic scope" value="Eukaryota"/>
</dbReference>
<dbReference type="OrthoDB" id="4021778at2759"/>
<dbReference type="KEGG" id="mlr:MELLADRAFT_90171"/>
<reference evidence="3" key="1">
    <citation type="journal article" date="2011" name="Proc. Natl. Acad. Sci. U.S.A.">
        <title>Obligate biotrophy features unraveled by the genomic analysis of rust fungi.</title>
        <authorList>
            <person name="Duplessis S."/>
            <person name="Cuomo C.A."/>
            <person name="Lin Y.-C."/>
            <person name="Aerts A."/>
            <person name="Tisserant E."/>
            <person name="Veneault-Fourrey C."/>
            <person name="Joly D.L."/>
            <person name="Hacquard S."/>
            <person name="Amselem J."/>
            <person name="Cantarel B.L."/>
            <person name="Chiu R."/>
            <person name="Coutinho P.M."/>
            <person name="Feau N."/>
            <person name="Field M."/>
            <person name="Frey P."/>
            <person name="Gelhaye E."/>
            <person name="Goldberg J."/>
            <person name="Grabherr M.G."/>
            <person name="Kodira C.D."/>
            <person name="Kohler A."/>
            <person name="Kuees U."/>
            <person name="Lindquist E.A."/>
            <person name="Lucas S.M."/>
            <person name="Mago R."/>
            <person name="Mauceli E."/>
            <person name="Morin E."/>
            <person name="Murat C."/>
            <person name="Pangilinan J.L."/>
            <person name="Park R."/>
            <person name="Pearson M."/>
            <person name="Quesneville H."/>
            <person name="Rouhier N."/>
            <person name="Sakthikumar S."/>
            <person name="Salamov A.A."/>
            <person name="Schmutz J."/>
            <person name="Selles B."/>
            <person name="Shapiro H."/>
            <person name="Tanguay P."/>
            <person name="Tuskan G.A."/>
            <person name="Henrissat B."/>
            <person name="Van de Peer Y."/>
            <person name="Rouze P."/>
            <person name="Ellis J.G."/>
            <person name="Dodds P.N."/>
            <person name="Schein J.E."/>
            <person name="Zhong S."/>
            <person name="Hamelin R.C."/>
            <person name="Grigoriev I.V."/>
            <person name="Szabo L.J."/>
            <person name="Martin F."/>
        </authorList>
    </citation>
    <scope>NUCLEOTIDE SEQUENCE [LARGE SCALE GENOMIC DNA]</scope>
    <source>
        <strain evidence="3">98AG31 / pathotype 3-4-7</strain>
    </source>
</reference>
<evidence type="ECO:0000256" key="1">
    <source>
        <dbReference type="SAM" id="MobiDB-lite"/>
    </source>
</evidence>
<dbReference type="InParanoid" id="F4RVZ0"/>
<organism evidence="3">
    <name type="scientific">Melampsora larici-populina (strain 98AG31 / pathotype 3-4-7)</name>
    <name type="common">Poplar leaf rust fungus</name>
    <dbReference type="NCBI Taxonomy" id="747676"/>
    <lineage>
        <taxon>Eukaryota</taxon>
        <taxon>Fungi</taxon>
        <taxon>Dikarya</taxon>
        <taxon>Basidiomycota</taxon>
        <taxon>Pucciniomycotina</taxon>
        <taxon>Pucciniomycetes</taxon>
        <taxon>Pucciniales</taxon>
        <taxon>Melampsoraceae</taxon>
        <taxon>Melampsora</taxon>
    </lineage>
</organism>
<dbReference type="InterPro" id="IPR026749">
    <property type="entry name" value="Tmem135"/>
</dbReference>
<evidence type="ECO:0008006" key="4">
    <source>
        <dbReference type="Google" id="ProtNLM"/>
    </source>
</evidence>
<sequence length="622" mass="70114">MSRNDEPKATFDHGRLGNLSPNEVKAHFARALSRPENATWWPFIRGYSIGYATEVIPSLVKLLLVRLISLSRNRNRTGGLGRSLYTLIRNMVQLILKGFRPNGFAMACAIAMGGGRWGESAVRPTMERLVRANRVVARVCRRFIRLLKRKPLGRSIKEDKEEICLSERETRILDVISTFASTSIASLIAITVLQTTQTPKQTQSPLNPITTPYPTISTKPEVSSAILVDEGSLSPNPLASRSNRSDLKPKRFPQSSTLDLTLFFTVRALDTIIQFIYASYSSPYLALLKRCSDIILFQLSCWRIMWCWFYKPQRLPHTYVKWITALAEMDYRLLRIIRLGKAGKYVYGQKPLSDDISEMGRAIASNMGLEPMLGDPEFIDKLSCEIIHGKLGASESCLVNSGRRWMKAWRRGMGIYLPVFTVPAILFNREKWINSPLKTLFHILIGSSRSAAFLSTFVALTWSGVCMGRSTVAHDLLNILRTNPVSTTYMDSNFAPQVGSFLAGWSIMIENKKRRGEMALYVAMRALYAAIDHILPARLLKNIKRHQWVSIWVERLTFALSIGTITSAVVHDSAHVRGIVKGIMTFAVGPHWQDRYSPSKIRPITPTDKKDEKISVQNSTTS</sequence>
<proteinExistence type="predicted"/>
<accession>F4RVZ0</accession>
<feature type="region of interest" description="Disordered" evidence="1">
    <location>
        <begin position="597"/>
        <end position="622"/>
    </location>
</feature>
<evidence type="ECO:0000313" key="2">
    <source>
        <dbReference type="EMBL" id="EGG03501.1"/>
    </source>
</evidence>
<dbReference type="VEuPathDB" id="FungiDB:MELLADRAFT_90171"/>
<dbReference type="HOGENOM" id="CLU_012946_1_0_1"/>
<name>F4RVZ0_MELLP</name>
<dbReference type="PANTHER" id="PTHR12459">
    <property type="entry name" value="TRANSMEMBRANE PROTEIN 135-RELATED"/>
    <property type="match status" value="1"/>
</dbReference>
<dbReference type="EMBL" id="GL883124">
    <property type="protein sequence ID" value="EGG03501.1"/>
    <property type="molecule type" value="Genomic_DNA"/>
</dbReference>
<dbReference type="Proteomes" id="UP000001072">
    <property type="component" value="Unassembled WGS sequence"/>
</dbReference>
<evidence type="ECO:0000313" key="3">
    <source>
        <dbReference type="Proteomes" id="UP000001072"/>
    </source>
</evidence>
<dbReference type="RefSeq" id="XP_007413295.1">
    <property type="nucleotide sequence ID" value="XM_007413233.1"/>
</dbReference>
<dbReference type="PANTHER" id="PTHR12459:SF15">
    <property type="entry name" value="TRANSMEMBRANE PROTEIN 135"/>
    <property type="match status" value="1"/>
</dbReference>
<dbReference type="AlphaFoldDB" id="F4RVZ0"/>